<dbReference type="SUPFAM" id="SSF54211">
    <property type="entry name" value="Ribosomal protein S5 domain 2-like"/>
    <property type="match status" value="1"/>
</dbReference>
<feature type="domain" description="GHMP kinase N-terminal" evidence="5">
    <location>
        <begin position="64"/>
        <end position="122"/>
    </location>
</feature>
<name>A0ABV4DY54_9CLOT</name>
<keyword evidence="7" id="KW-1185">Reference proteome</keyword>
<dbReference type="RefSeq" id="WP_294180898.1">
    <property type="nucleotide sequence ID" value="NZ_JBGFFE010000010.1"/>
</dbReference>
<keyword evidence="1" id="KW-0808">Transferase</keyword>
<evidence type="ECO:0000256" key="2">
    <source>
        <dbReference type="ARBA" id="ARBA00022741"/>
    </source>
</evidence>
<dbReference type="InterPro" id="IPR020568">
    <property type="entry name" value="Ribosomal_Su5_D2-typ_SF"/>
</dbReference>
<dbReference type="PANTHER" id="PTHR43527:SF1">
    <property type="entry name" value="L-THREONINE KINASE"/>
    <property type="match status" value="1"/>
</dbReference>
<dbReference type="Gene3D" id="3.30.230.10">
    <property type="match status" value="1"/>
</dbReference>
<evidence type="ECO:0000256" key="4">
    <source>
        <dbReference type="ARBA" id="ARBA00022840"/>
    </source>
</evidence>
<dbReference type="EMBL" id="JBGFFE010000010">
    <property type="protein sequence ID" value="MEY8763666.1"/>
    <property type="molecule type" value="Genomic_DNA"/>
</dbReference>
<dbReference type="Pfam" id="PF00288">
    <property type="entry name" value="GHMP_kinases_N"/>
    <property type="match status" value="1"/>
</dbReference>
<dbReference type="InterPro" id="IPR012363">
    <property type="entry name" value="PduX"/>
</dbReference>
<reference evidence="6 7" key="1">
    <citation type="submission" date="2024-08" db="EMBL/GenBank/DDBJ databases">
        <title>Clostridium lapicellarii sp. nov., and Clostridium renhuaiense sp. nov., two species isolated from the mud in a fermentation cellar used for producing sauce-flavour Chinese liquors.</title>
        <authorList>
            <person name="Yang F."/>
            <person name="Wang H."/>
            <person name="Chen L.Q."/>
            <person name="Zhou N."/>
            <person name="Lu J.J."/>
            <person name="Pu X.X."/>
            <person name="Wan B."/>
            <person name="Wang L."/>
            <person name="Liu S.J."/>
        </authorList>
    </citation>
    <scope>NUCLEOTIDE SEQUENCE [LARGE SCALE GENOMIC DNA]</scope>
    <source>
        <strain evidence="6 7">MT-113</strain>
    </source>
</reference>
<evidence type="ECO:0000313" key="7">
    <source>
        <dbReference type="Proteomes" id="UP001565220"/>
    </source>
</evidence>
<sequence>MEVKAIYPGSFGEILQGKVKGRDILLSCPVNIYTKVKLTECDNPVKKINLKKSSNFLLNILKCWGYERYYKNINMEISSQIPRGKGLASSTADLCAVYYSLIEMFHRKFSERELIRNCVKVEPTDSIIFRKMTLFDYKHGKYKYILGDYLPYNILAFEGQRTIDTVEFNNKKLPDLSDVDDLVPILKEAVLEKNLGKLACVSTESIVRNQKRLYYDFLDRIMDIKSRTSGLGVIGAHSGNALGIIYGDEEKIDFGEKFSKNLKLKNIKIYKVKALENFDFIKNACERGADVYNG</sequence>
<organism evidence="6 7">
    <name type="scientific">Clostridium lapidicellarium</name>
    <dbReference type="NCBI Taxonomy" id="3240931"/>
    <lineage>
        <taxon>Bacteria</taxon>
        <taxon>Bacillati</taxon>
        <taxon>Bacillota</taxon>
        <taxon>Clostridia</taxon>
        <taxon>Eubacteriales</taxon>
        <taxon>Clostridiaceae</taxon>
        <taxon>Clostridium</taxon>
    </lineage>
</organism>
<dbReference type="PIRSF" id="PIRSF033887">
    <property type="entry name" value="PduX"/>
    <property type="match status" value="1"/>
</dbReference>
<accession>A0ABV4DY54</accession>
<dbReference type="InterPro" id="IPR006204">
    <property type="entry name" value="GHMP_kinase_N_dom"/>
</dbReference>
<dbReference type="Proteomes" id="UP001565220">
    <property type="component" value="Unassembled WGS sequence"/>
</dbReference>
<evidence type="ECO:0000256" key="3">
    <source>
        <dbReference type="ARBA" id="ARBA00022777"/>
    </source>
</evidence>
<evidence type="ECO:0000256" key="1">
    <source>
        <dbReference type="ARBA" id="ARBA00022679"/>
    </source>
</evidence>
<keyword evidence="3 6" id="KW-0418">Kinase</keyword>
<dbReference type="PANTHER" id="PTHR43527">
    <property type="entry name" value="4-DIPHOSPHOCYTIDYL-2-C-METHYL-D-ERYTHRITOL KINASE, CHLOROPLASTIC"/>
    <property type="match status" value="1"/>
</dbReference>
<keyword evidence="4" id="KW-0067">ATP-binding</keyword>
<evidence type="ECO:0000259" key="5">
    <source>
        <dbReference type="Pfam" id="PF00288"/>
    </source>
</evidence>
<proteinExistence type="predicted"/>
<comment type="caution">
    <text evidence="6">The sequence shown here is derived from an EMBL/GenBank/DDBJ whole genome shotgun (WGS) entry which is preliminary data.</text>
</comment>
<dbReference type="InterPro" id="IPR014721">
    <property type="entry name" value="Ribsml_uS5_D2-typ_fold_subgr"/>
</dbReference>
<keyword evidence="2" id="KW-0547">Nucleotide-binding</keyword>
<protein>
    <submittedName>
        <fullName evidence="6">Kinase</fullName>
    </submittedName>
</protein>
<evidence type="ECO:0000313" key="6">
    <source>
        <dbReference type="EMBL" id="MEY8763666.1"/>
    </source>
</evidence>
<dbReference type="GO" id="GO:0016301">
    <property type="term" value="F:kinase activity"/>
    <property type="evidence" value="ECO:0007669"/>
    <property type="project" value="UniProtKB-KW"/>
</dbReference>
<gene>
    <name evidence="6" type="ORF">AB8S09_08440</name>
</gene>